<evidence type="ECO:0000313" key="2">
    <source>
        <dbReference type="Proteomes" id="UP000006233"/>
    </source>
</evidence>
<dbReference type="EMBL" id="ACVB02000024">
    <property type="protein sequence ID" value="EEX73808.1"/>
    <property type="molecule type" value="Genomic_DNA"/>
</dbReference>
<dbReference type="AlphaFoldDB" id="C9MZI1"/>
<evidence type="ECO:0000313" key="1">
    <source>
        <dbReference type="EMBL" id="EEX73808.1"/>
    </source>
</evidence>
<dbReference type="RefSeq" id="WP_006805253.1">
    <property type="nucleotide sequence ID" value="NZ_GG700633.1"/>
</dbReference>
<comment type="caution">
    <text evidence="1">The sequence shown here is derived from an EMBL/GenBank/DDBJ whole genome shotgun (WGS) entry which is preliminary data.</text>
</comment>
<name>C9MZI1_9FUSO</name>
<organism evidence="1 2">
    <name type="scientific">Leptotrichia hofstadii F0254</name>
    <dbReference type="NCBI Taxonomy" id="634994"/>
    <lineage>
        <taxon>Bacteria</taxon>
        <taxon>Fusobacteriati</taxon>
        <taxon>Fusobacteriota</taxon>
        <taxon>Fusobacteriia</taxon>
        <taxon>Fusobacteriales</taxon>
        <taxon>Leptotrichiaceae</taxon>
        <taxon>Leptotrichia</taxon>
    </lineage>
</organism>
<dbReference type="STRING" id="634994.GCWU000323_01951"/>
<dbReference type="Proteomes" id="UP000006233">
    <property type="component" value="Unassembled WGS sequence"/>
</dbReference>
<reference evidence="1 2" key="1">
    <citation type="submission" date="2009-09" db="EMBL/GenBank/DDBJ databases">
        <authorList>
            <person name="Weinstock G."/>
            <person name="Sodergren E."/>
            <person name="Clifton S."/>
            <person name="Fulton L."/>
            <person name="Fulton B."/>
            <person name="Courtney L."/>
            <person name="Fronick C."/>
            <person name="Harrison M."/>
            <person name="Strong C."/>
            <person name="Farmer C."/>
            <person name="Delahaunty K."/>
            <person name="Markovic C."/>
            <person name="Hall O."/>
            <person name="Minx P."/>
            <person name="Tomlinson C."/>
            <person name="Mitreva M."/>
            <person name="Nelson J."/>
            <person name="Hou S."/>
            <person name="Wollam A."/>
            <person name="Pepin K.H."/>
            <person name="Johnson M."/>
            <person name="Bhonagiri V."/>
            <person name="Nash W.E."/>
            <person name="Warren W."/>
            <person name="Chinwalla A."/>
            <person name="Mardis E.R."/>
            <person name="Wilson R.K."/>
        </authorList>
    </citation>
    <scope>NUCLEOTIDE SEQUENCE [LARGE SCALE GENOMIC DNA]</scope>
    <source>
        <strain evidence="1 2">F0254</strain>
    </source>
</reference>
<gene>
    <name evidence="1" type="ORF">GCWU000323_01951</name>
</gene>
<accession>C9MZI1</accession>
<protein>
    <submittedName>
        <fullName evidence="1">Uncharacterized protein</fullName>
    </submittedName>
</protein>
<proteinExistence type="predicted"/>
<sequence>MKKLLFPLMLTVTGNTFTALKPQKTKSTRNSIASRILESEKKEIEEAVQKETKPFADYVINFGITEARRNIGEEAFEQFFEKIIL</sequence>
<dbReference type="HOGENOM" id="CLU_2508681_0_0_0"/>